<dbReference type="Gene3D" id="1.10.287.130">
    <property type="match status" value="1"/>
</dbReference>
<dbReference type="GO" id="GO:0016301">
    <property type="term" value="F:kinase activity"/>
    <property type="evidence" value="ECO:0007669"/>
    <property type="project" value="UniProtKB-KW"/>
</dbReference>
<accession>A0ABN6G2E9</accession>
<evidence type="ECO:0000256" key="2">
    <source>
        <dbReference type="ARBA" id="ARBA00012438"/>
    </source>
</evidence>
<dbReference type="PANTHER" id="PTHR43547">
    <property type="entry name" value="TWO-COMPONENT HISTIDINE KINASE"/>
    <property type="match status" value="1"/>
</dbReference>
<sequence length="374" mass="40520">MGTGLADFIEHHSETIISHAMVFAKTVDVGAPLDDAALRDHLPDIVAAIVADLRRPQTREEEIEKSEGRALAPVGTPRTAAGTHALFRAHSGFSVSHLVSEYRALRASVLRLWADAPEAAAVSADEVTRFNEAIDEAIAESVSHYADEVERWRNIFLGVLGHDLRSPLSAIVMTSELIARTAVDAPMAEAAQRLIRSGERMRALLDKLLVYNRAKLGVGFEIDKAQVDLVQVCRDEVDLLQGTMPQVRIEFRAEGPVSGMFDATRVREALANLVVNALKYGNRGGDIQVTLRQADAGVELKVGNAGEPISREMLDLMFEPLRRGGVLGGEQEHERASLGLGLFIVNQIALAHAGTIRADSSDGKTTFTLNLPNG</sequence>
<keyword evidence="5" id="KW-0808">Transferase</keyword>
<dbReference type="PROSITE" id="PS50109">
    <property type="entry name" value="HIS_KIN"/>
    <property type="match status" value="1"/>
</dbReference>
<evidence type="ECO:0000259" key="4">
    <source>
        <dbReference type="PROSITE" id="PS50109"/>
    </source>
</evidence>
<dbReference type="InterPro" id="IPR003661">
    <property type="entry name" value="HisK_dim/P_dom"/>
</dbReference>
<proteinExistence type="predicted"/>
<dbReference type="SUPFAM" id="SSF55874">
    <property type="entry name" value="ATPase domain of HSP90 chaperone/DNA topoisomerase II/histidine kinase"/>
    <property type="match status" value="1"/>
</dbReference>
<name>A0ABN6G2E9_9GAMM</name>
<dbReference type="InterPro" id="IPR003594">
    <property type="entry name" value="HATPase_dom"/>
</dbReference>
<dbReference type="SMART" id="SM00388">
    <property type="entry name" value="HisKA"/>
    <property type="match status" value="1"/>
</dbReference>
<comment type="catalytic activity">
    <reaction evidence="1">
        <text>ATP + protein L-histidine = ADP + protein N-phospho-L-histidine.</text>
        <dbReference type="EC" id="2.7.13.3"/>
    </reaction>
</comment>
<dbReference type="SUPFAM" id="SSF47384">
    <property type="entry name" value="Homodimeric domain of signal transducing histidine kinase"/>
    <property type="match status" value="1"/>
</dbReference>
<keyword evidence="6" id="KW-1185">Reference proteome</keyword>
<dbReference type="EMBL" id="AP024545">
    <property type="protein sequence ID" value="BCT93913.1"/>
    <property type="molecule type" value="Genomic_DNA"/>
</dbReference>
<dbReference type="Pfam" id="PF02518">
    <property type="entry name" value="HATPase_c"/>
    <property type="match status" value="1"/>
</dbReference>
<feature type="domain" description="Histidine kinase" evidence="4">
    <location>
        <begin position="159"/>
        <end position="374"/>
    </location>
</feature>
<dbReference type="RefSeq" id="WP_213434818.1">
    <property type="nucleotide sequence ID" value="NZ_AP024545.1"/>
</dbReference>
<protein>
    <recommendedName>
        <fullName evidence="2">histidine kinase</fullName>
        <ecNumber evidence="2">2.7.13.3</ecNumber>
    </recommendedName>
</protein>
<keyword evidence="5" id="KW-0418">Kinase</keyword>
<dbReference type="PANTHER" id="PTHR43547:SF2">
    <property type="entry name" value="HYBRID SIGNAL TRANSDUCTION HISTIDINE KINASE C"/>
    <property type="match status" value="1"/>
</dbReference>
<evidence type="ECO:0000313" key="5">
    <source>
        <dbReference type="EMBL" id="BCT93913.1"/>
    </source>
</evidence>
<dbReference type="CDD" id="cd00082">
    <property type="entry name" value="HisKA"/>
    <property type="match status" value="1"/>
</dbReference>
<dbReference type="InterPro" id="IPR005467">
    <property type="entry name" value="His_kinase_dom"/>
</dbReference>
<evidence type="ECO:0000256" key="1">
    <source>
        <dbReference type="ARBA" id="ARBA00000085"/>
    </source>
</evidence>
<evidence type="ECO:0000256" key="3">
    <source>
        <dbReference type="ARBA" id="ARBA00022553"/>
    </source>
</evidence>
<keyword evidence="3" id="KW-0597">Phosphoprotein</keyword>
<dbReference type="InterPro" id="IPR036097">
    <property type="entry name" value="HisK_dim/P_sf"/>
</dbReference>
<dbReference type="SMART" id="SM00387">
    <property type="entry name" value="HATPase_c"/>
    <property type="match status" value="1"/>
</dbReference>
<gene>
    <name evidence="5" type="ORF">LYSCAS_29370</name>
</gene>
<dbReference type="EC" id="2.7.13.3" evidence="2"/>
<dbReference type="Gene3D" id="3.30.565.10">
    <property type="entry name" value="Histidine kinase-like ATPase, C-terminal domain"/>
    <property type="match status" value="1"/>
</dbReference>
<organism evidence="5 6">
    <name type="scientific">Noviluteimonas caseinilytica</name>
    <dbReference type="NCBI Taxonomy" id="2675101"/>
    <lineage>
        <taxon>Bacteria</taxon>
        <taxon>Pseudomonadati</taxon>
        <taxon>Pseudomonadota</taxon>
        <taxon>Gammaproteobacteria</taxon>
        <taxon>Lysobacterales</taxon>
        <taxon>Lysobacteraceae</taxon>
        <taxon>Noviluteimonas</taxon>
    </lineage>
</organism>
<dbReference type="Pfam" id="PF00512">
    <property type="entry name" value="HisKA"/>
    <property type="match status" value="1"/>
</dbReference>
<dbReference type="InterPro" id="IPR036890">
    <property type="entry name" value="HATPase_C_sf"/>
</dbReference>
<evidence type="ECO:0000313" key="6">
    <source>
        <dbReference type="Proteomes" id="UP000681317"/>
    </source>
</evidence>
<reference evidence="5 6" key="1">
    <citation type="submission" date="2021-03" db="EMBL/GenBank/DDBJ databases">
        <title>Complete Genome Sequences of Two Lysobacter Strains Isolated from Sea Water (Lysobacter caseinilyticus) and Soil (Lysobacter helvus) in South Korea.</title>
        <authorList>
            <person name="Watanabe Y."/>
            <person name="Arakawa K."/>
        </authorList>
    </citation>
    <scope>NUCLEOTIDE SEQUENCE [LARGE SCALE GENOMIC DNA]</scope>
    <source>
        <strain evidence="5 6">KVB24</strain>
    </source>
</reference>
<dbReference type="Proteomes" id="UP000681317">
    <property type="component" value="Chromosome"/>
</dbReference>